<evidence type="ECO:0000313" key="3">
    <source>
        <dbReference type="Proteomes" id="UP000635477"/>
    </source>
</evidence>
<protein>
    <recommendedName>
        <fullName evidence="4">4-coumarate:coenzyme A ligase</fullName>
    </recommendedName>
</protein>
<feature type="compositionally biased region" description="Low complexity" evidence="1">
    <location>
        <begin position="158"/>
        <end position="171"/>
    </location>
</feature>
<gene>
    <name evidence="2" type="ORF">FZEAL_10297</name>
</gene>
<evidence type="ECO:0008006" key="4">
    <source>
        <dbReference type="Google" id="ProtNLM"/>
    </source>
</evidence>
<evidence type="ECO:0000256" key="1">
    <source>
        <dbReference type="SAM" id="MobiDB-lite"/>
    </source>
</evidence>
<organism evidence="2 3">
    <name type="scientific">Fusarium zealandicum</name>
    <dbReference type="NCBI Taxonomy" id="1053134"/>
    <lineage>
        <taxon>Eukaryota</taxon>
        <taxon>Fungi</taxon>
        <taxon>Dikarya</taxon>
        <taxon>Ascomycota</taxon>
        <taxon>Pezizomycotina</taxon>
        <taxon>Sordariomycetes</taxon>
        <taxon>Hypocreomycetidae</taxon>
        <taxon>Hypocreales</taxon>
        <taxon>Nectriaceae</taxon>
        <taxon>Fusarium</taxon>
        <taxon>Fusarium staphyleae species complex</taxon>
    </lineage>
</organism>
<feature type="region of interest" description="Disordered" evidence="1">
    <location>
        <begin position="1"/>
        <end position="40"/>
    </location>
</feature>
<proteinExistence type="predicted"/>
<accession>A0A8H4U3J0</accession>
<keyword evidence="3" id="KW-1185">Reference proteome</keyword>
<evidence type="ECO:0000313" key="2">
    <source>
        <dbReference type="EMBL" id="KAF4969103.1"/>
    </source>
</evidence>
<dbReference type="OrthoDB" id="5194807at2759"/>
<reference evidence="2" key="2">
    <citation type="submission" date="2020-05" db="EMBL/GenBank/DDBJ databases">
        <authorList>
            <person name="Kim H.-S."/>
            <person name="Proctor R.H."/>
            <person name="Brown D.W."/>
        </authorList>
    </citation>
    <scope>NUCLEOTIDE SEQUENCE</scope>
    <source>
        <strain evidence="2">NRRL 22465</strain>
    </source>
</reference>
<feature type="region of interest" description="Disordered" evidence="1">
    <location>
        <begin position="142"/>
        <end position="177"/>
    </location>
</feature>
<name>A0A8H4U3J0_9HYPO</name>
<reference evidence="2" key="1">
    <citation type="journal article" date="2020" name="BMC Genomics">
        <title>Correction to: Identification and distribution of gene clusters required for synthesis of sphingolipid metabolism inhibitors in diverse species of the filamentous fungus Fusarium.</title>
        <authorList>
            <person name="Kim H.S."/>
            <person name="Lohmar J.M."/>
            <person name="Busman M."/>
            <person name="Brown D.W."/>
            <person name="Naumann T.A."/>
            <person name="Divon H.H."/>
            <person name="Lysoe E."/>
            <person name="Uhlig S."/>
            <person name="Proctor R.H."/>
        </authorList>
    </citation>
    <scope>NUCLEOTIDE SEQUENCE</scope>
    <source>
        <strain evidence="2">NRRL 22465</strain>
    </source>
</reference>
<dbReference type="AlphaFoldDB" id="A0A8H4U3J0"/>
<feature type="region of interest" description="Disordered" evidence="1">
    <location>
        <begin position="64"/>
        <end position="94"/>
    </location>
</feature>
<sequence>MIRAAAKQVTRERHVVTEGTNRSAANHHPPRSRREFEVGRDCKPSAPGCNLVCQHSIHIHYVPDRSMGGTHNARSSSTLRINPRTAPQLPPRRSSNTRLYQQIQVEVTRLASSATVSIILGTTTLIPLPAPVEPSVITNTQASFTENPHPLGIDSTDPWTRTPRTVPSTTPKMPPRVQRLPAARPSEIFCMGAAGVGVLTPLYLVMPGAEERLSNQTNKWAPRWERNISYFTPPVERGMQRIEPPVAKMVQRMEDRLPLEKMAKSVDKGIRSGIARFNSEPKP</sequence>
<comment type="caution">
    <text evidence="2">The sequence shown here is derived from an EMBL/GenBank/DDBJ whole genome shotgun (WGS) entry which is preliminary data.</text>
</comment>
<dbReference type="Proteomes" id="UP000635477">
    <property type="component" value="Unassembled WGS sequence"/>
</dbReference>
<dbReference type="EMBL" id="JABEYC010001112">
    <property type="protein sequence ID" value="KAF4969103.1"/>
    <property type="molecule type" value="Genomic_DNA"/>
</dbReference>